<evidence type="ECO:0000313" key="3">
    <source>
        <dbReference type="Proteomes" id="UP000824023"/>
    </source>
</evidence>
<accession>A0A9D2A3P7</accession>
<proteinExistence type="predicted"/>
<gene>
    <name evidence="2" type="ORF">H9819_03525</name>
</gene>
<reference evidence="2" key="1">
    <citation type="journal article" date="2021" name="PeerJ">
        <title>Extensive microbial diversity within the chicken gut microbiome revealed by metagenomics and culture.</title>
        <authorList>
            <person name="Gilroy R."/>
            <person name="Ravi A."/>
            <person name="Getino M."/>
            <person name="Pursley I."/>
            <person name="Horton D.L."/>
            <person name="Alikhan N.F."/>
            <person name="Baker D."/>
            <person name="Gharbi K."/>
            <person name="Hall N."/>
            <person name="Watson M."/>
            <person name="Adriaenssens E.M."/>
            <person name="Foster-Nyarko E."/>
            <person name="Jarju S."/>
            <person name="Secka A."/>
            <person name="Antonio M."/>
            <person name="Oren A."/>
            <person name="Chaudhuri R.R."/>
            <person name="La Ragione R."/>
            <person name="Hildebrand F."/>
            <person name="Pallen M.J."/>
        </authorList>
    </citation>
    <scope>NUCLEOTIDE SEQUENCE</scope>
    <source>
        <strain evidence="2">ChiHjej12B11-24981</strain>
    </source>
</reference>
<comment type="caution">
    <text evidence="2">The sequence shown here is derived from an EMBL/GenBank/DDBJ whole genome shotgun (WGS) entry which is preliminary data.</text>
</comment>
<name>A0A9D2A3P7_9BACE</name>
<dbReference type="AlphaFoldDB" id="A0A9D2A3P7"/>
<reference evidence="2" key="2">
    <citation type="submission" date="2021-04" db="EMBL/GenBank/DDBJ databases">
        <authorList>
            <person name="Gilroy R."/>
        </authorList>
    </citation>
    <scope>NUCLEOTIDE SEQUENCE</scope>
    <source>
        <strain evidence="2">ChiHjej12B11-24981</strain>
    </source>
</reference>
<dbReference type="InterPro" id="IPR027417">
    <property type="entry name" value="P-loop_NTPase"/>
</dbReference>
<dbReference type="CDD" id="cd17933">
    <property type="entry name" value="DEXSc_RecD-like"/>
    <property type="match status" value="1"/>
</dbReference>
<evidence type="ECO:0000259" key="1">
    <source>
        <dbReference type="Pfam" id="PF13538"/>
    </source>
</evidence>
<protein>
    <submittedName>
        <fullName evidence="2">AAA family ATPase</fullName>
    </submittedName>
</protein>
<dbReference type="Pfam" id="PF13604">
    <property type="entry name" value="AAA_30"/>
    <property type="match status" value="1"/>
</dbReference>
<organism evidence="2 3">
    <name type="scientific">Candidatus Bacteroides merdipullorum</name>
    <dbReference type="NCBI Taxonomy" id="2838474"/>
    <lineage>
        <taxon>Bacteria</taxon>
        <taxon>Pseudomonadati</taxon>
        <taxon>Bacteroidota</taxon>
        <taxon>Bacteroidia</taxon>
        <taxon>Bacteroidales</taxon>
        <taxon>Bacteroidaceae</taxon>
        <taxon>Bacteroides</taxon>
    </lineage>
</organism>
<dbReference type="CDD" id="cd18809">
    <property type="entry name" value="SF1_C_RecD"/>
    <property type="match status" value="1"/>
</dbReference>
<dbReference type="Pfam" id="PF13538">
    <property type="entry name" value="UvrD_C_2"/>
    <property type="match status" value="1"/>
</dbReference>
<feature type="domain" description="UvrD-like helicase C-terminal" evidence="1">
    <location>
        <begin position="415"/>
        <end position="466"/>
    </location>
</feature>
<dbReference type="SUPFAM" id="SSF52540">
    <property type="entry name" value="P-loop containing nucleoside triphosphate hydrolases"/>
    <property type="match status" value="1"/>
</dbReference>
<dbReference type="InterPro" id="IPR027785">
    <property type="entry name" value="UvrD-like_helicase_C"/>
</dbReference>
<sequence length="481" mass="54338">MIDKYLEVQIKKQFSYQPTPEQEMAFKRLAEFLTSPNPDGIFILRGYAGTGKTSLVGALVRTLDQLKQKSILLAPTGRAAKVFASYAGHPAFTIHKKIYRQRSFSNELTNFTLNDNLTTHTLYIVDEASMISNDGLSGSTFGTGRLLDDLIQFVYSGQGCRLLFLGDLAQLPPVGEEQSPALVGEALKGYGLEVMEMDLTQVVRQAKESGILWNATRLRQAIASEDCFSLPKIRIAGFADIRLLPGNELIDALEECYARDGMDETIVICRSNKRANIYNNGIRSRILWREDELESGDLLMVAKNNYYWTEQGKEKNEEFIANGETAIVRRVRRTHELYGFRFADAILAFPDCNDLEMEVSLLLDTLQSDAPALTKADSERLFQNVLEDYADITTKAERMKKIKNDPHYNALQVKYAYAITCHKAQGGQWKNVFLDQGYMADEYLTPDYFRWLYTAFTRATGTLYLVNYPATQVETNVPPTA</sequence>
<evidence type="ECO:0000313" key="2">
    <source>
        <dbReference type="EMBL" id="HIZ01308.1"/>
    </source>
</evidence>
<dbReference type="Gene3D" id="3.40.50.300">
    <property type="entry name" value="P-loop containing nucleotide triphosphate hydrolases"/>
    <property type="match status" value="2"/>
</dbReference>
<dbReference type="Proteomes" id="UP000824023">
    <property type="component" value="Unassembled WGS sequence"/>
</dbReference>
<dbReference type="EMBL" id="DXCK01000052">
    <property type="protein sequence ID" value="HIZ01308.1"/>
    <property type="molecule type" value="Genomic_DNA"/>
</dbReference>